<dbReference type="InterPro" id="IPR004895">
    <property type="entry name" value="Prenylated_rab_accept_PRA1"/>
</dbReference>
<protein>
    <recommendedName>
        <fullName evidence="10">Peptidase S54 rhomboid domain-containing protein</fullName>
    </recommendedName>
</protein>
<feature type="transmembrane region" description="Helical" evidence="9">
    <location>
        <begin position="376"/>
        <end position="394"/>
    </location>
</feature>
<evidence type="ECO:0000256" key="2">
    <source>
        <dbReference type="ARBA" id="ARBA00004127"/>
    </source>
</evidence>
<dbReference type="Proteomes" id="UP001164929">
    <property type="component" value="Chromosome 17"/>
</dbReference>
<evidence type="ECO:0000256" key="7">
    <source>
        <dbReference type="ARBA" id="ARBA00023136"/>
    </source>
</evidence>
<keyword evidence="12" id="KW-1185">Reference proteome</keyword>
<accession>A0AAD6PS35</accession>
<feature type="transmembrane region" description="Helical" evidence="9">
    <location>
        <begin position="64"/>
        <end position="82"/>
    </location>
</feature>
<evidence type="ECO:0000256" key="3">
    <source>
        <dbReference type="ARBA" id="ARBA00006483"/>
    </source>
</evidence>
<gene>
    <name evidence="11" type="ORF">NC653_037454</name>
</gene>
<feature type="transmembrane region" description="Helical" evidence="9">
    <location>
        <begin position="88"/>
        <end position="106"/>
    </location>
</feature>
<evidence type="ECO:0000313" key="12">
    <source>
        <dbReference type="Proteomes" id="UP001164929"/>
    </source>
</evidence>
<dbReference type="Pfam" id="PF01694">
    <property type="entry name" value="Rhomboid"/>
    <property type="match status" value="1"/>
</dbReference>
<dbReference type="GO" id="GO:0016020">
    <property type="term" value="C:membrane"/>
    <property type="evidence" value="ECO:0007669"/>
    <property type="project" value="InterPro"/>
</dbReference>
<comment type="function">
    <text evidence="1">May be involved in both secretory and endocytic intracellular trafficking in the endosomal/prevacuolar compartments.</text>
</comment>
<dbReference type="EMBL" id="JAQIZT010000017">
    <property type="protein sequence ID" value="KAJ6959158.1"/>
    <property type="molecule type" value="Genomic_DNA"/>
</dbReference>
<proteinExistence type="inferred from homology"/>
<feature type="domain" description="Peptidase S54 rhomboid" evidence="10">
    <location>
        <begin position="243"/>
        <end position="394"/>
    </location>
</feature>
<feature type="transmembrane region" description="Helical" evidence="9">
    <location>
        <begin position="317"/>
        <end position="336"/>
    </location>
</feature>
<name>A0AAD6PS35_9ROSI</name>
<dbReference type="GO" id="GO:0004252">
    <property type="term" value="F:serine-type endopeptidase activity"/>
    <property type="evidence" value="ECO:0007669"/>
    <property type="project" value="InterPro"/>
</dbReference>
<dbReference type="PANTHER" id="PTHR38519">
    <property type="entry name" value="PRA1 FAMILY PROTEIN"/>
    <property type="match status" value="1"/>
</dbReference>
<feature type="transmembrane region" description="Helical" evidence="9">
    <location>
        <begin position="348"/>
        <end position="369"/>
    </location>
</feature>
<dbReference type="SUPFAM" id="SSF144091">
    <property type="entry name" value="Rhomboid-like"/>
    <property type="match status" value="1"/>
</dbReference>
<feature type="transmembrane region" description="Helical" evidence="9">
    <location>
        <begin position="143"/>
        <end position="164"/>
    </location>
</feature>
<reference evidence="11" key="1">
    <citation type="journal article" date="2023" name="Mol. Ecol. Resour.">
        <title>Chromosome-level genome assembly of a triploid poplar Populus alba 'Berolinensis'.</title>
        <authorList>
            <person name="Chen S."/>
            <person name="Yu Y."/>
            <person name="Wang X."/>
            <person name="Wang S."/>
            <person name="Zhang T."/>
            <person name="Zhou Y."/>
            <person name="He R."/>
            <person name="Meng N."/>
            <person name="Wang Y."/>
            <person name="Liu W."/>
            <person name="Liu Z."/>
            <person name="Liu J."/>
            <person name="Guo Q."/>
            <person name="Huang H."/>
            <person name="Sederoff R.R."/>
            <person name="Wang G."/>
            <person name="Qu G."/>
            <person name="Chen S."/>
        </authorList>
    </citation>
    <scope>NUCLEOTIDE SEQUENCE</scope>
    <source>
        <strain evidence="11">SC-2020</strain>
    </source>
</reference>
<evidence type="ECO:0000256" key="4">
    <source>
        <dbReference type="ARBA" id="ARBA00009045"/>
    </source>
</evidence>
<comment type="similarity">
    <text evidence="4">Belongs to the peptidase S54 family.</text>
</comment>
<keyword evidence="5 9" id="KW-0812">Transmembrane</keyword>
<feature type="region of interest" description="Disordered" evidence="8">
    <location>
        <begin position="1"/>
        <end position="31"/>
    </location>
</feature>
<dbReference type="InterPro" id="IPR035952">
    <property type="entry name" value="Rhomboid-like_sf"/>
</dbReference>
<comment type="caution">
    <text evidence="11">The sequence shown here is derived from an EMBL/GenBank/DDBJ whole genome shotgun (WGS) entry which is preliminary data.</text>
</comment>
<dbReference type="Pfam" id="PF03208">
    <property type="entry name" value="PRA1"/>
    <property type="match status" value="1"/>
</dbReference>
<dbReference type="InterPro" id="IPR022764">
    <property type="entry name" value="Peptidase_S54_rhomboid_dom"/>
</dbReference>
<evidence type="ECO:0000256" key="1">
    <source>
        <dbReference type="ARBA" id="ARBA00002501"/>
    </source>
</evidence>
<dbReference type="AlphaFoldDB" id="A0AAD6PS35"/>
<keyword evidence="7 9" id="KW-0472">Membrane</keyword>
<feature type="transmembrane region" description="Helical" evidence="9">
    <location>
        <begin position="118"/>
        <end position="137"/>
    </location>
</feature>
<evidence type="ECO:0000256" key="9">
    <source>
        <dbReference type="SAM" id="Phobius"/>
    </source>
</evidence>
<comment type="similarity">
    <text evidence="3">Belongs to the PRA1 family.</text>
</comment>
<dbReference type="FunFam" id="1.20.1540.10:FF:000008">
    <property type="entry name" value="RHOMBOID-like protein 13"/>
    <property type="match status" value="1"/>
</dbReference>
<dbReference type="GO" id="GO:0016192">
    <property type="term" value="P:vesicle-mediated transport"/>
    <property type="evidence" value="ECO:0007669"/>
    <property type="project" value="UniProtKB-ARBA"/>
</dbReference>
<evidence type="ECO:0000259" key="10">
    <source>
        <dbReference type="Pfam" id="PF01694"/>
    </source>
</evidence>
<dbReference type="GO" id="GO:0005783">
    <property type="term" value="C:endoplasmic reticulum"/>
    <property type="evidence" value="ECO:0007669"/>
    <property type="project" value="UniProtKB-ARBA"/>
</dbReference>
<dbReference type="PANTHER" id="PTHR38519:SF3">
    <property type="entry name" value="PRA1 FAMILY PROTEIN"/>
    <property type="match status" value="1"/>
</dbReference>
<evidence type="ECO:0000256" key="6">
    <source>
        <dbReference type="ARBA" id="ARBA00022989"/>
    </source>
</evidence>
<evidence type="ECO:0000313" key="11">
    <source>
        <dbReference type="EMBL" id="KAJ6959158.1"/>
    </source>
</evidence>
<feature type="transmembrane region" description="Helical" evidence="9">
    <location>
        <begin position="252"/>
        <end position="274"/>
    </location>
</feature>
<feature type="transmembrane region" description="Helical" evidence="9">
    <location>
        <begin position="400"/>
        <end position="417"/>
    </location>
</feature>
<evidence type="ECO:0000256" key="5">
    <source>
        <dbReference type="ARBA" id="ARBA00022692"/>
    </source>
</evidence>
<keyword evidence="6 9" id="KW-1133">Transmembrane helix</keyword>
<feature type="transmembrane region" description="Helical" evidence="9">
    <location>
        <begin position="286"/>
        <end position="310"/>
    </location>
</feature>
<evidence type="ECO:0000256" key="8">
    <source>
        <dbReference type="SAM" id="MobiDB-lite"/>
    </source>
</evidence>
<sequence length="560" mass="62299">MAGHGTIQRPSTMSPPTSPADPEDSTGKNRDDFERPEFRLVCPFSIPTSPEAASLRIIRNLGHFALYYTHFVWIVLFIALIPQRKVSLVYLVIMTYVASLYLLLLRALPPYFHLLHNIIYKSMVLGLIAVATMVELIATEAGLHLVITLAATVPIVLIHAVLWVREDFCVEERTGGGGAGGGELVPLVDESTAMMGRPLFYEIVEKPATSCIIGICSAIWFYIQKKNIGYSHVGLSYENAVEGHHWRIITSAFSHISVIHLVFNMSALWSLGVVEQLGHIGLGMAYYLHYTLVLVVLSGALVLGMYHILIQRFKLEYFRRVTAVGYSCVVFGWMTILSVKQPSSKLDLFGFLSLPISFAPFESLIFTSIIVPQASFLGHLSGIVVGYAIAWGLIHGMNNFWAISMLGWIVLFSVVSLKRSGAYDFDFIEIESVMDPSLPSVRFPGTGRTLQMSALPVEGVEISQISILFKYALSSWTFTLGFVASSRPSKLKLALISAVDLQIYRCSFRIQSFIRMAQYYSRNDEKELVRRSVIFGPSLPNLKALEWQHTSSSLSAIYSG</sequence>
<organism evidence="11 12">
    <name type="scientific">Populus alba x Populus x berolinensis</name>
    <dbReference type="NCBI Taxonomy" id="444605"/>
    <lineage>
        <taxon>Eukaryota</taxon>
        <taxon>Viridiplantae</taxon>
        <taxon>Streptophyta</taxon>
        <taxon>Embryophyta</taxon>
        <taxon>Tracheophyta</taxon>
        <taxon>Spermatophyta</taxon>
        <taxon>Magnoliopsida</taxon>
        <taxon>eudicotyledons</taxon>
        <taxon>Gunneridae</taxon>
        <taxon>Pentapetalae</taxon>
        <taxon>rosids</taxon>
        <taxon>fabids</taxon>
        <taxon>Malpighiales</taxon>
        <taxon>Salicaceae</taxon>
        <taxon>Saliceae</taxon>
        <taxon>Populus</taxon>
    </lineage>
</organism>
<dbReference type="Gene3D" id="1.20.1540.10">
    <property type="entry name" value="Rhomboid-like"/>
    <property type="match status" value="1"/>
</dbReference>
<comment type="subcellular location">
    <subcellularLocation>
        <location evidence="2">Endomembrane system</location>
        <topology evidence="2">Multi-pass membrane protein</topology>
    </subcellularLocation>
</comment>